<gene>
    <name evidence="2" type="ORF">KO481_33095</name>
</gene>
<evidence type="ECO:0000313" key="2">
    <source>
        <dbReference type="EMBL" id="MBU3066344.1"/>
    </source>
</evidence>
<dbReference type="InterPro" id="IPR009078">
    <property type="entry name" value="Ferritin-like_SF"/>
</dbReference>
<dbReference type="RefSeq" id="WP_215922421.1">
    <property type="nucleotide sequence ID" value="NZ_JAHKNI010000014.1"/>
</dbReference>
<keyword evidence="3" id="KW-1185">Reference proteome</keyword>
<proteinExistence type="predicted"/>
<accession>A0ABS6BB04</accession>
<reference evidence="2 3" key="1">
    <citation type="submission" date="2021-06" db="EMBL/GenBank/DDBJ databases">
        <title>Actinomycetes sequencing.</title>
        <authorList>
            <person name="Shan Q."/>
        </authorList>
    </citation>
    <scope>NUCLEOTIDE SEQUENCE [LARGE SCALE GENOMIC DNA]</scope>
    <source>
        <strain evidence="2 3">NEAU-G5</strain>
    </source>
</reference>
<evidence type="ECO:0000313" key="3">
    <source>
        <dbReference type="Proteomes" id="UP000733379"/>
    </source>
</evidence>
<comment type="caution">
    <text evidence="2">The sequence shown here is derived from an EMBL/GenBank/DDBJ whole genome shotgun (WGS) entry which is preliminary data.</text>
</comment>
<feature type="domain" description="DUF4439" evidence="1">
    <location>
        <begin position="8"/>
        <end position="143"/>
    </location>
</feature>
<dbReference type="InterPro" id="IPR029447">
    <property type="entry name" value="DUF4439"/>
</dbReference>
<sequence length="144" mass="15164">MSTTDQQALTDALNAEYAAVYAYGVISAYAAADRNKIIIEFTTAHRVRRDATIDALRAAGGAVPGPAPAYPPPSPVNDPIPAAKFAVTVETDTAIAWRSVVERADSPDVRRAGIEALSECAVRLATWQQILGTNPATVAFPGRA</sequence>
<dbReference type="SUPFAM" id="SSF47240">
    <property type="entry name" value="Ferritin-like"/>
    <property type="match status" value="1"/>
</dbReference>
<dbReference type="Gene3D" id="1.20.1260.10">
    <property type="match status" value="1"/>
</dbReference>
<organism evidence="2 3">
    <name type="scientific">Nocardia albiluteola</name>
    <dbReference type="NCBI Taxonomy" id="2842303"/>
    <lineage>
        <taxon>Bacteria</taxon>
        <taxon>Bacillati</taxon>
        <taxon>Actinomycetota</taxon>
        <taxon>Actinomycetes</taxon>
        <taxon>Mycobacteriales</taxon>
        <taxon>Nocardiaceae</taxon>
        <taxon>Nocardia</taxon>
    </lineage>
</organism>
<evidence type="ECO:0000259" key="1">
    <source>
        <dbReference type="Pfam" id="PF14530"/>
    </source>
</evidence>
<dbReference type="Pfam" id="PF14530">
    <property type="entry name" value="DUF4439"/>
    <property type="match status" value="1"/>
</dbReference>
<dbReference type="InterPro" id="IPR012347">
    <property type="entry name" value="Ferritin-like"/>
</dbReference>
<dbReference type="CDD" id="cd00657">
    <property type="entry name" value="Ferritin_like"/>
    <property type="match status" value="1"/>
</dbReference>
<dbReference type="EMBL" id="JAHKNI010000014">
    <property type="protein sequence ID" value="MBU3066344.1"/>
    <property type="molecule type" value="Genomic_DNA"/>
</dbReference>
<name>A0ABS6BB04_9NOCA</name>
<dbReference type="Proteomes" id="UP000733379">
    <property type="component" value="Unassembled WGS sequence"/>
</dbReference>
<protein>
    <submittedName>
        <fullName evidence="2">Ferritin-like domain-containing protein</fullName>
    </submittedName>
</protein>